<proteinExistence type="predicted"/>
<gene>
    <name evidence="2" type="ORF">Tco_0877058</name>
</gene>
<sequence>MSTFTHPIIVPSNYDVEDAFSSTDTPDYTPTSPDYFPASPGNTSFDPLEDLSKDLLASLTISPFYDDPYMKVMQAYNATNNESPIPPLRALIAPPTVLPPSLVLPPSPLFDPRDFFLPGEILPPQKQARFLSLLIPLPHLRVLEYTRLKKHCMDYIKLLELGMKPCQHICWIMGFKEGKLTRPYSSKGTKVIFYLSNFMWMISSLVQQISSYAMHLSSCDMWKFQMSSMGELTFFLGLQVKQSIFISQDKYVVEILKKFGFIEVKTASTPMETQKPLLKDEDGEEVDVHMYRSMIGSLMYLTSSRPDIMFAVCACARYQVNPKVSHLYVVKRIFSDYDGASLDRKSTTGELGLWAFLLKDVFMSVRDMFSGGRMIIDGLWKNAVAWCLSSKTNAWNEFSSTMASAIIYLATNQKFNFSKFIFESMIRNLENVSGKFVMYPRKPKRKDTQVPQSSDPMENVVDEVVHKELGDSLVRAATTASSLEAEHDSGSIIKTRSKATPNESISQGTNSGDEDITLVSVHDVDVSASEEVFVAKQEVADEMEVVKDGGVVVAGDKVSTASAATTVSTATTTTATTIDDITLAKVLEGMKSTKPKQKRVVIQELGESTATKLITTYSSQQSQGQGKGILVRPVKLMKQRLMLIINWLKDCKHKNKKSCLLKKRLTLINNLLEKEESILPLKEQKRKRKQTTNKSSTEKDNVVGGGQRKESRNRAGIREYEEAKGASDKETSELKRVMEIIKYEKK</sequence>
<comment type="caution">
    <text evidence="2">The sequence shown here is derived from an EMBL/GenBank/DDBJ whole genome shotgun (WGS) entry which is preliminary data.</text>
</comment>
<evidence type="ECO:0000313" key="3">
    <source>
        <dbReference type="Proteomes" id="UP001151760"/>
    </source>
</evidence>
<dbReference type="PANTHER" id="PTHR11439">
    <property type="entry name" value="GAG-POL-RELATED RETROTRANSPOSON"/>
    <property type="match status" value="1"/>
</dbReference>
<organism evidence="2 3">
    <name type="scientific">Tanacetum coccineum</name>
    <dbReference type="NCBI Taxonomy" id="301880"/>
    <lineage>
        <taxon>Eukaryota</taxon>
        <taxon>Viridiplantae</taxon>
        <taxon>Streptophyta</taxon>
        <taxon>Embryophyta</taxon>
        <taxon>Tracheophyta</taxon>
        <taxon>Spermatophyta</taxon>
        <taxon>Magnoliopsida</taxon>
        <taxon>eudicotyledons</taxon>
        <taxon>Gunneridae</taxon>
        <taxon>Pentapetalae</taxon>
        <taxon>asterids</taxon>
        <taxon>campanulids</taxon>
        <taxon>Asterales</taxon>
        <taxon>Asteraceae</taxon>
        <taxon>Asteroideae</taxon>
        <taxon>Anthemideae</taxon>
        <taxon>Anthemidinae</taxon>
        <taxon>Tanacetum</taxon>
    </lineage>
</organism>
<reference evidence="2" key="2">
    <citation type="submission" date="2022-01" db="EMBL/GenBank/DDBJ databases">
        <authorList>
            <person name="Yamashiro T."/>
            <person name="Shiraishi A."/>
            <person name="Satake H."/>
            <person name="Nakayama K."/>
        </authorList>
    </citation>
    <scope>NUCLEOTIDE SEQUENCE</scope>
</reference>
<evidence type="ECO:0008006" key="4">
    <source>
        <dbReference type="Google" id="ProtNLM"/>
    </source>
</evidence>
<dbReference type="Proteomes" id="UP001151760">
    <property type="component" value="Unassembled WGS sequence"/>
</dbReference>
<feature type="compositionally biased region" description="Polar residues" evidence="1">
    <location>
        <begin position="492"/>
        <end position="511"/>
    </location>
</feature>
<accession>A0ABQ5BWN9</accession>
<feature type="compositionally biased region" description="Basic and acidic residues" evidence="1">
    <location>
        <begin position="696"/>
        <end position="730"/>
    </location>
</feature>
<evidence type="ECO:0000256" key="1">
    <source>
        <dbReference type="SAM" id="MobiDB-lite"/>
    </source>
</evidence>
<feature type="compositionally biased region" description="Low complexity" evidence="1">
    <location>
        <begin position="20"/>
        <end position="37"/>
    </location>
</feature>
<reference evidence="2" key="1">
    <citation type="journal article" date="2022" name="Int. J. Mol. Sci.">
        <title>Draft Genome of Tanacetum Coccineum: Genomic Comparison of Closely Related Tanacetum-Family Plants.</title>
        <authorList>
            <person name="Yamashiro T."/>
            <person name="Shiraishi A."/>
            <person name="Nakayama K."/>
            <person name="Satake H."/>
        </authorList>
    </citation>
    <scope>NUCLEOTIDE SEQUENCE</scope>
</reference>
<name>A0ABQ5BWN9_9ASTR</name>
<evidence type="ECO:0000313" key="2">
    <source>
        <dbReference type="EMBL" id="GJT18352.1"/>
    </source>
</evidence>
<protein>
    <recommendedName>
        <fullName evidence="4">Reverse transcriptase Ty1/copia-type domain-containing protein</fullName>
    </recommendedName>
</protein>
<feature type="region of interest" description="Disordered" evidence="1">
    <location>
        <begin position="480"/>
        <end position="513"/>
    </location>
</feature>
<keyword evidence="3" id="KW-1185">Reference proteome</keyword>
<feature type="region of interest" description="Disordered" evidence="1">
    <location>
        <begin position="683"/>
        <end position="730"/>
    </location>
</feature>
<feature type="region of interest" description="Disordered" evidence="1">
    <location>
        <begin position="20"/>
        <end position="42"/>
    </location>
</feature>
<dbReference type="PANTHER" id="PTHR11439:SF483">
    <property type="entry name" value="PEPTIDE SYNTHASE GLIP-LIKE, PUTATIVE (AFU_ORTHOLOGUE AFUA_3G12920)-RELATED"/>
    <property type="match status" value="1"/>
</dbReference>
<dbReference type="EMBL" id="BQNB010013630">
    <property type="protein sequence ID" value="GJT18352.1"/>
    <property type="molecule type" value="Genomic_DNA"/>
</dbReference>